<keyword evidence="7" id="KW-0833">Ubl conjugation pathway</keyword>
<evidence type="ECO:0000256" key="3">
    <source>
        <dbReference type="ARBA" id="ARBA00004906"/>
    </source>
</evidence>
<dbReference type="InterPro" id="IPR001841">
    <property type="entry name" value="Znf_RING"/>
</dbReference>
<dbReference type="PANTHER" id="PTHR11210">
    <property type="entry name" value="RING BOX"/>
    <property type="match status" value="1"/>
</dbReference>
<comment type="subcellular location">
    <subcellularLocation>
        <location evidence="2">Cytoplasm</location>
    </subcellularLocation>
    <subcellularLocation>
        <location evidence="1">Nucleus</location>
    </subcellularLocation>
</comment>
<evidence type="ECO:0000313" key="12">
    <source>
        <dbReference type="EMBL" id="KAK2954223.1"/>
    </source>
</evidence>
<dbReference type="InterPro" id="IPR013083">
    <property type="entry name" value="Znf_RING/FYVE/PHD"/>
</dbReference>
<evidence type="ECO:0000256" key="2">
    <source>
        <dbReference type="ARBA" id="ARBA00004496"/>
    </source>
</evidence>
<comment type="caution">
    <text evidence="12">The sequence shown here is derived from an EMBL/GenBank/DDBJ whole genome shotgun (WGS) entry which is preliminary data.</text>
</comment>
<dbReference type="Pfam" id="PF12678">
    <property type="entry name" value="zf-rbx1"/>
    <property type="match status" value="1"/>
</dbReference>
<keyword evidence="4" id="KW-0963">Cytoplasm</keyword>
<protein>
    <submittedName>
        <fullName evidence="12">RING-box protein</fullName>
    </submittedName>
</protein>
<feature type="domain" description="RING-type" evidence="11">
    <location>
        <begin position="66"/>
        <end position="118"/>
    </location>
</feature>
<keyword evidence="6 10" id="KW-0863">Zinc-finger</keyword>
<evidence type="ECO:0000256" key="10">
    <source>
        <dbReference type="PROSITE-ProRule" id="PRU00175"/>
    </source>
</evidence>
<dbReference type="SUPFAM" id="SSF57850">
    <property type="entry name" value="RING/U-box"/>
    <property type="match status" value="1"/>
</dbReference>
<evidence type="ECO:0000256" key="5">
    <source>
        <dbReference type="ARBA" id="ARBA00022723"/>
    </source>
</evidence>
<dbReference type="EMBL" id="JARBJD010000081">
    <property type="protein sequence ID" value="KAK2954223.1"/>
    <property type="molecule type" value="Genomic_DNA"/>
</dbReference>
<evidence type="ECO:0000256" key="8">
    <source>
        <dbReference type="ARBA" id="ARBA00022833"/>
    </source>
</evidence>
<evidence type="ECO:0000256" key="9">
    <source>
        <dbReference type="ARBA" id="ARBA00023242"/>
    </source>
</evidence>
<proteinExistence type="predicted"/>
<keyword evidence="8" id="KW-0862">Zinc</keyword>
<reference evidence="12 13" key="1">
    <citation type="journal article" date="2022" name="bioRxiv">
        <title>Genomics of Preaxostyla Flagellates Illuminates Evolutionary Transitions and the Path Towards Mitochondrial Loss.</title>
        <authorList>
            <person name="Novak L.V.F."/>
            <person name="Treitli S.C."/>
            <person name="Pyrih J."/>
            <person name="Halakuc P."/>
            <person name="Pipaliya S.V."/>
            <person name="Vacek V."/>
            <person name="Brzon O."/>
            <person name="Soukal P."/>
            <person name="Eme L."/>
            <person name="Dacks J.B."/>
            <person name="Karnkowska A."/>
            <person name="Elias M."/>
            <person name="Hampl V."/>
        </authorList>
    </citation>
    <scope>NUCLEOTIDE SEQUENCE [LARGE SCALE GENOMIC DNA]</scope>
    <source>
        <strain evidence="12">NAU3</strain>
        <tissue evidence="12">Gut</tissue>
    </source>
</reference>
<gene>
    <name evidence="12" type="ORF">BLNAU_10878</name>
</gene>
<sequence>MENEIGGQLTEKTEKVLGTQYNISKHHLEMEGDAEAGKLKKQKEAIVFKKWYAIASWKYTLLNDTCGICRNELQQPCIECQGEGKDQCHIQKGECQHAFHFHCLSRWLNKNNICPLCQKQWNYAQ</sequence>
<evidence type="ECO:0000256" key="6">
    <source>
        <dbReference type="ARBA" id="ARBA00022771"/>
    </source>
</evidence>
<dbReference type="PROSITE" id="PS50089">
    <property type="entry name" value="ZF_RING_2"/>
    <property type="match status" value="1"/>
</dbReference>
<evidence type="ECO:0000256" key="1">
    <source>
        <dbReference type="ARBA" id="ARBA00004123"/>
    </source>
</evidence>
<dbReference type="Gene3D" id="3.30.40.10">
    <property type="entry name" value="Zinc/RING finger domain, C3HC4 (zinc finger)"/>
    <property type="match status" value="1"/>
</dbReference>
<evidence type="ECO:0000313" key="13">
    <source>
        <dbReference type="Proteomes" id="UP001281761"/>
    </source>
</evidence>
<keyword evidence="5" id="KW-0479">Metal-binding</keyword>
<keyword evidence="13" id="KW-1185">Reference proteome</keyword>
<dbReference type="Proteomes" id="UP001281761">
    <property type="component" value="Unassembled WGS sequence"/>
</dbReference>
<accession>A0ABQ9XP82</accession>
<dbReference type="InterPro" id="IPR024766">
    <property type="entry name" value="Znf_RING_H2"/>
</dbReference>
<dbReference type="InterPro" id="IPR051031">
    <property type="entry name" value="RING-box_E3_Ubiquitin_Ligase"/>
</dbReference>
<evidence type="ECO:0000259" key="11">
    <source>
        <dbReference type="PROSITE" id="PS50089"/>
    </source>
</evidence>
<evidence type="ECO:0000256" key="4">
    <source>
        <dbReference type="ARBA" id="ARBA00022490"/>
    </source>
</evidence>
<organism evidence="12 13">
    <name type="scientific">Blattamonas nauphoetae</name>
    <dbReference type="NCBI Taxonomy" id="2049346"/>
    <lineage>
        <taxon>Eukaryota</taxon>
        <taxon>Metamonada</taxon>
        <taxon>Preaxostyla</taxon>
        <taxon>Oxymonadida</taxon>
        <taxon>Blattamonas</taxon>
    </lineage>
</organism>
<keyword evidence="9" id="KW-0539">Nucleus</keyword>
<name>A0ABQ9XP82_9EUKA</name>
<comment type="pathway">
    <text evidence="3">Protein modification; protein ubiquitination.</text>
</comment>
<evidence type="ECO:0000256" key="7">
    <source>
        <dbReference type="ARBA" id="ARBA00022786"/>
    </source>
</evidence>